<evidence type="ECO:0000256" key="1">
    <source>
        <dbReference type="SAM" id="MobiDB-lite"/>
    </source>
</evidence>
<proteinExistence type="predicted"/>
<accession>A0AAW0ULG1</accession>
<dbReference type="EMBL" id="JARAKH010000009">
    <property type="protein sequence ID" value="KAK8400711.1"/>
    <property type="molecule type" value="Genomic_DNA"/>
</dbReference>
<dbReference type="AlphaFoldDB" id="A0AAW0ULG1"/>
<dbReference type="Proteomes" id="UP001487740">
    <property type="component" value="Unassembled WGS sequence"/>
</dbReference>
<comment type="caution">
    <text evidence="2">The sequence shown here is derived from an EMBL/GenBank/DDBJ whole genome shotgun (WGS) entry which is preliminary data.</text>
</comment>
<feature type="compositionally biased region" description="Basic and acidic residues" evidence="1">
    <location>
        <begin position="1"/>
        <end position="17"/>
    </location>
</feature>
<name>A0AAW0ULG1_SCYPA</name>
<evidence type="ECO:0000313" key="3">
    <source>
        <dbReference type="Proteomes" id="UP001487740"/>
    </source>
</evidence>
<gene>
    <name evidence="2" type="ORF">O3P69_002485</name>
</gene>
<feature type="region of interest" description="Disordered" evidence="1">
    <location>
        <begin position="1"/>
        <end position="39"/>
    </location>
</feature>
<keyword evidence="3" id="KW-1185">Reference proteome</keyword>
<organism evidence="2 3">
    <name type="scientific">Scylla paramamosain</name>
    <name type="common">Mud crab</name>
    <dbReference type="NCBI Taxonomy" id="85552"/>
    <lineage>
        <taxon>Eukaryota</taxon>
        <taxon>Metazoa</taxon>
        <taxon>Ecdysozoa</taxon>
        <taxon>Arthropoda</taxon>
        <taxon>Crustacea</taxon>
        <taxon>Multicrustacea</taxon>
        <taxon>Malacostraca</taxon>
        <taxon>Eumalacostraca</taxon>
        <taxon>Eucarida</taxon>
        <taxon>Decapoda</taxon>
        <taxon>Pleocyemata</taxon>
        <taxon>Brachyura</taxon>
        <taxon>Eubrachyura</taxon>
        <taxon>Portunoidea</taxon>
        <taxon>Portunidae</taxon>
        <taxon>Portuninae</taxon>
        <taxon>Scylla</taxon>
    </lineage>
</organism>
<feature type="compositionally biased region" description="Polar residues" evidence="1">
    <location>
        <begin position="24"/>
        <end position="36"/>
    </location>
</feature>
<sequence>MLVKLIEKKEERGRGETCEEEGTQNETHGVSGQATHTVHRSPWHPVWTGMLSEPKDICALEAEGDTSCILFMLKGSY</sequence>
<evidence type="ECO:0000313" key="2">
    <source>
        <dbReference type="EMBL" id="KAK8400711.1"/>
    </source>
</evidence>
<protein>
    <submittedName>
        <fullName evidence="2">Uncharacterized protein</fullName>
    </submittedName>
</protein>
<reference evidence="2 3" key="1">
    <citation type="submission" date="2023-03" db="EMBL/GenBank/DDBJ databases">
        <title>High-quality genome of Scylla paramamosain provides insights in environmental adaptation.</title>
        <authorList>
            <person name="Zhang L."/>
        </authorList>
    </citation>
    <scope>NUCLEOTIDE SEQUENCE [LARGE SCALE GENOMIC DNA]</scope>
    <source>
        <strain evidence="2">LZ_2023a</strain>
        <tissue evidence="2">Muscle</tissue>
    </source>
</reference>